<evidence type="ECO:0000313" key="3">
    <source>
        <dbReference type="EMBL" id="CAF1005422.1"/>
    </source>
</evidence>
<dbReference type="PROSITE" id="PS50181">
    <property type="entry name" value="FBOX"/>
    <property type="match status" value="1"/>
</dbReference>
<name>A0A814H672_9BILA</name>
<dbReference type="AlphaFoldDB" id="A0A814H672"/>
<feature type="transmembrane region" description="Helical" evidence="1">
    <location>
        <begin position="24"/>
        <end position="46"/>
    </location>
</feature>
<reference evidence="3" key="1">
    <citation type="submission" date="2021-02" db="EMBL/GenBank/DDBJ databases">
        <authorList>
            <person name="Nowell W R."/>
        </authorList>
    </citation>
    <scope>NUCLEOTIDE SEQUENCE</scope>
</reference>
<evidence type="ECO:0000259" key="2">
    <source>
        <dbReference type="PROSITE" id="PS50181"/>
    </source>
</evidence>
<feature type="domain" description="F-box" evidence="2">
    <location>
        <begin position="147"/>
        <end position="194"/>
    </location>
</feature>
<keyword evidence="1" id="KW-0472">Membrane</keyword>
<dbReference type="EMBL" id="CAJNOT010000509">
    <property type="protein sequence ID" value="CAF1005422.1"/>
    <property type="molecule type" value="Genomic_DNA"/>
</dbReference>
<evidence type="ECO:0000256" key="1">
    <source>
        <dbReference type="SAM" id="Phobius"/>
    </source>
</evidence>
<accession>A0A814H672</accession>
<protein>
    <recommendedName>
        <fullName evidence="2">F-box domain-containing protein</fullName>
    </recommendedName>
</protein>
<sequence length="276" mass="32010">MPIQHRATQTSYYRKNQSLTAKNVLQFISSLIVPLVFGIFTIVITFHQQKTAREQRLEDLNELREERREEAIRPNNANEFQRQLATDRYRDQLLASYIQDMAAVVDKNNGSLTSNQAMSTVTRAKTLAVIRQLDTQRTIKLNMNQSNVGLLDLPTEILLVILKNLTNVDILYSLLNVDNQRLDIIVQGNIFTNTLDFVLKTLTDDNIFLFNDSIIDRFCTNILPRIHQNIKYLILDSLSMERILLAADYPNLTRFKLFNFNNKILSDYFTGKLLTY</sequence>
<keyword evidence="1" id="KW-1133">Transmembrane helix</keyword>
<dbReference type="InterPro" id="IPR001810">
    <property type="entry name" value="F-box_dom"/>
</dbReference>
<dbReference type="Proteomes" id="UP000663864">
    <property type="component" value="Unassembled WGS sequence"/>
</dbReference>
<evidence type="ECO:0000313" key="4">
    <source>
        <dbReference type="Proteomes" id="UP000663864"/>
    </source>
</evidence>
<comment type="caution">
    <text evidence="3">The sequence shown here is derived from an EMBL/GenBank/DDBJ whole genome shotgun (WGS) entry which is preliminary data.</text>
</comment>
<organism evidence="3 4">
    <name type="scientific">Rotaria sordida</name>
    <dbReference type="NCBI Taxonomy" id="392033"/>
    <lineage>
        <taxon>Eukaryota</taxon>
        <taxon>Metazoa</taxon>
        <taxon>Spiralia</taxon>
        <taxon>Gnathifera</taxon>
        <taxon>Rotifera</taxon>
        <taxon>Eurotatoria</taxon>
        <taxon>Bdelloidea</taxon>
        <taxon>Philodinida</taxon>
        <taxon>Philodinidae</taxon>
        <taxon>Rotaria</taxon>
    </lineage>
</organism>
<keyword evidence="1" id="KW-0812">Transmembrane</keyword>
<proteinExistence type="predicted"/>
<gene>
    <name evidence="3" type="ORF">ZHD862_LOCUS12752</name>
</gene>